<evidence type="ECO:0000256" key="7">
    <source>
        <dbReference type="RuleBase" id="RU003949"/>
    </source>
</evidence>
<dbReference type="Pfam" id="PF00238">
    <property type="entry name" value="Ribosomal_L14"/>
    <property type="match status" value="1"/>
</dbReference>
<keyword evidence="3 6" id="KW-0694">RNA-binding</keyword>
<evidence type="ECO:0000313" key="9">
    <source>
        <dbReference type="Proteomes" id="UP000054016"/>
    </source>
</evidence>
<comment type="caution">
    <text evidence="8">The sequence shown here is derived from an EMBL/GenBank/DDBJ whole genome shotgun (WGS) entry which is preliminary data.</text>
</comment>
<comment type="subunit">
    <text evidence="6">Part of the 50S ribosomal subunit. Forms a cluster with proteins L3 and L24e, part of which may contact the 16S rRNA in 2 intersubunit bridges.</text>
</comment>
<dbReference type="SUPFAM" id="SSF50193">
    <property type="entry name" value="Ribosomal protein L14"/>
    <property type="match status" value="1"/>
</dbReference>
<comment type="similarity">
    <text evidence="1 6 7">Belongs to the universal ribosomal protein uL14 family.</text>
</comment>
<dbReference type="EMBL" id="LFWV01000001">
    <property type="protein sequence ID" value="KON32464.1"/>
    <property type="molecule type" value="Genomic_DNA"/>
</dbReference>
<evidence type="ECO:0000256" key="2">
    <source>
        <dbReference type="ARBA" id="ARBA00022730"/>
    </source>
</evidence>
<dbReference type="PANTHER" id="PTHR11761">
    <property type="entry name" value="50S/60S RIBOSOMAL PROTEIN L14/L23"/>
    <property type="match status" value="1"/>
</dbReference>
<keyword evidence="2 6" id="KW-0699">rRNA-binding</keyword>
<keyword evidence="5 6" id="KW-0687">Ribonucleoprotein</keyword>
<protein>
    <recommendedName>
        <fullName evidence="6">Large ribosomal subunit protein uL14</fullName>
    </recommendedName>
</protein>
<proteinExistence type="inferred from homology"/>
<dbReference type="Proteomes" id="UP000054016">
    <property type="component" value="Unassembled WGS sequence"/>
</dbReference>
<evidence type="ECO:0000256" key="1">
    <source>
        <dbReference type="ARBA" id="ARBA00010745"/>
    </source>
</evidence>
<evidence type="ECO:0000256" key="5">
    <source>
        <dbReference type="ARBA" id="ARBA00023274"/>
    </source>
</evidence>
<dbReference type="SMART" id="SM01374">
    <property type="entry name" value="Ribosomal_L14"/>
    <property type="match status" value="1"/>
</dbReference>
<dbReference type="NCBIfam" id="TIGR03673">
    <property type="entry name" value="uL14_arch"/>
    <property type="match status" value="1"/>
</dbReference>
<evidence type="ECO:0000256" key="6">
    <source>
        <dbReference type="HAMAP-Rule" id="MF_01367"/>
    </source>
</evidence>
<dbReference type="GO" id="GO:0003735">
    <property type="term" value="F:structural constituent of ribosome"/>
    <property type="evidence" value="ECO:0007669"/>
    <property type="project" value="InterPro"/>
</dbReference>
<sequence>MAAKAKQRALIAKGMLSHGQKVTRGLLAGSSLRCTDNTGARVLRLIQVMGYKGRLRRYPSATVGDKVTVSVRQGAPDMRKKIFQAVIVRQRKPYKRIDGVWVQFEDNAAVIITPDGEMKGSEIRGPVAREAAERWPRIASASSMIV</sequence>
<dbReference type="InterPro" id="IPR019972">
    <property type="entry name" value="Ribosomal_uL14_CS"/>
</dbReference>
<dbReference type="InterPro" id="IPR019971">
    <property type="entry name" value="Ribosomal_uL14_arc"/>
</dbReference>
<dbReference type="GO" id="GO:0022625">
    <property type="term" value="C:cytosolic large ribosomal subunit"/>
    <property type="evidence" value="ECO:0007669"/>
    <property type="project" value="TreeGrafter"/>
</dbReference>
<dbReference type="GO" id="GO:0070180">
    <property type="term" value="F:large ribosomal subunit rRNA binding"/>
    <property type="evidence" value="ECO:0007669"/>
    <property type="project" value="TreeGrafter"/>
</dbReference>
<dbReference type="Gene3D" id="2.40.150.20">
    <property type="entry name" value="Ribosomal protein L14"/>
    <property type="match status" value="1"/>
</dbReference>
<reference evidence="9" key="1">
    <citation type="submission" date="2015-06" db="EMBL/GenBank/DDBJ databases">
        <title>New insights into the roles of widespread benthic archaea in carbon and nitrogen cycling.</title>
        <authorList>
            <person name="Lazar C.S."/>
            <person name="Baker B.J."/>
            <person name="Seitz K.W."/>
            <person name="Hyde A.S."/>
            <person name="Dick G.J."/>
            <person name="Hinrichs K.-U."/>
            <person name="Teske A.P."/>
        </authorList>
    </citation>
    <scope>NUCLEOTIDE SEQUENCE [LARGE SCALE GENOMIC DNA]</scope>
</reference>
<gene>
    <name evidence="6" type="primary">rpl14</name>
    <name evidence="8" type="ORF">AC478_00090</name>
</gene>
<dbReference type="AlphaFoldDB" id="A0A0M0BVK7"/>
<dbReference type="InterPro" id="IPR000218">
    <property type="entry name" value="Ribosomal_uL14"/>
</dbReference>
<dbReference type="NCBIfam" id="NF006344">
    <property type="entry name" value="PRK08571.1"/>
    <property type="match status" value="1"/>
</dbReference>
<dbReference type="PATRIC" id="fig|1685125.3.peg.669"/>
<organism evidence="8 9">
    <name type="scientific">miscellaneous Crenarchaeota group-1 archaeon SG8-32-3</name>
    <dbReference type="NCBI Taxonomy" id="1685125"/>
    <lineage>
        <taxon>Archaea</taxon>
        <taxon>Candidatus Bathyarchaeota</taxon>
        <taxon>MCG-1</taxon>
    </lineage>
</organism>
<dbReference type="FunFam" id="2.40.150.20:FF:000007">
    <property type="entry name" value="50S ribosomal protein L14"/>
    <property type="match status" value="1"/>
</dbReference>
<dbReference type="PANTHER" id="PTHR11761:SF8">
    <property type="entry name" value="LARGE RIBOSOMAL SUBUNIT PROTEIN UL14"/>
    <property type="match status" value="1"/>
</dbReference>
<dbReference type="CDD" id="cd00337">
    <property type="entry name" value="Ribosomal_uL14"/>
    <property type="match status" value="1"/>
</dbReference>
<comment type="function">
    <text evidence="6">Binds to 23S rRNA. Forms part of two intersubunit bridges in the 70S ribosome.</text>
</comment>
<dbReference type="GO" id="GO:0006412">
    <property type="term" value="P:translation"/>
    <property type="evidence" value="ECO:0007669"/>
    <property type="project" value="UniProtKB-UniRule"/>
</dbReference>
<dbReference type="HAMAP" id="MF_01367">
    <property type="entry name" value="Ribosomal_uL14"/>
    <property type="match status" value="1"/>
</dbReference>
<name>A0A0M0BVK7_9ARCH</name>
<dbReference type="PROSITE" id="PS00049">
    <property type="entry name" value="RIBOSOMAL_L14"/>
    <property type="match status" value="1"/>
</dbReference>
<evidence type="ECO:0000256" key="3">
    <source>
        <dbReference type="ARBA" id="ARBA00022884"/>
    </source>
</evidence>
<keyword evidence="4 6" id="KW-0689">Ribosomal protein</keyword>
<accession>A0A0M0BVK7</accession>
<dbReference type="InterPro" id="IPR036853">
    <property type="entry name" value="Ribosomal_uL14_sf"/>
</dbReference>
<evidence type="ECO:0000256" key="4">
    <source>
        <dbReference type="ARBA" id="ARBA00022980"/>
    </source>
</evidence>
<evidence type="ECO:0000313" key="8">
    <source>
        <dbReference type="EMBL" id="KON32464.1"/>
    </source>
</evidence>